<keyword evidence="8 11" id="KW-0812">Transmembrane</keyword>
<gene>
    <name evidence="12" type="ORF">EB796_014229</name>
</gene>
<dbReference type="GO" id="GO:0006679">
    <property type="term" value="P:glucosylceramide biosynthetic process"/>
    <property type="evidence" value="ECO:0007669"/>
    <property type="project" value="TreeGrafter"/>
</dbReference>
<reference evidence="12" key="1">
    <citation type="submission" date="2020-06" db="EMBL/GenBank/DDBJ databases">
        <title>Draft genome of Bugula neritina, a colonial animal packing powerful symbionts and potential medicines.</title>
        <authorList>
            <person name="Rayko M."/>
        </authorList>
    </citation>
    <scope>NUCLEOTIDE SEQUENCE [LARGE SCALE GENOMIC DNA]</scope>
    <source>
        <strain evidence="12">Kwan_BN1</strain>
    </source>
</reference>
<protein>
    <recommendedName>
        <fullName evidence="5">ceramide glucosyltransferase</fullName>
        <ecNumber evidence="5">2.4.1.80</ecNumber>
    </recommendedName>
</protein>
<evidence type="ECO:0000256" key="5">
    <source>
        <dbReference type="ARBA" id="ARBA00012699"/>
    </source>
</evidence>
<comment type="pathway">
    <text evidence="2">Lipid metabolism; sphingolipid metabolism.</text>
</comment>
<comment type="pathway">
    <text evidence="3">Sphingolipid metabolism.</text>
</comment>
<evidence type="ECO:0000256" key="1">
    <source>
        <dbReference type="ARBA" id="ARBA00004141"/>
    </source>
</evidence>
<dbReference type="OrthoDB" id="1483400at2759"/>
<keyword evidence="9 11" id="KW-1133">Transmembrane helix</keyword>
<dbReference type="PANTHER" id="PTHR12726">
    <property type="entry name" value="CERAMIDE GLUCOSYLTRANSFERASE"/>
    <property type="match status" value="1"/>
</dbReference>
<dbReference type="SUPFAM" id="SSF53448">
    <property type="entry name" value="Nucleotide-diphospho-sugar transferases"/>
    <property type="match status" value="1"/>
</dbReference>
<evidence type="ECO:0000256" key="4">
    <source>
        <dbReference type="ARBA" id="ARBA00006739"/>
    </source>
</evidence>
<dbReference type="EC" id="2.4.1.80" evidence="5"/>
<proteinExistence type="inferred from homology"/>
<dbReference type="AlphaFoldDB" id="A0A7J7JN47"/>
<name>A0A7J7JN47_BUGNE</name>
<dbReference type="Proteomes" id="UP000593567">
    <property type="component" value="Unassembled WGS sequence"/>
</dbReference>
<evidence type="ECO:0000313" key="13">
    <source>
        <dbReference type="Proteomes" id="UP000593567"/>
    </source>
</evidence>
<dbReference type="GO" id="GO:0016020">
    <property type="term" value="C:membrane"/>
    <property type="evidence" value="ECO:0007669"/>
    <property type="project" value="UniProtKB-SubCell"/>
</dbReference>
<comment type="caution">
    <text evidence="12">The sequence shown here is derived from an EMBL/GenBank/DDBJ whole genome shotgun (WGS) entry which is preliminary data.</text>
</comment>
<evidence type="ECO:0000256" key="10">
    <source>
        <dbReference type="ARBA" id="ARBA00023136"/>
    </source>
</evidence>
<evidence type="ECO:0000256" key="11">
    <source>
        <dbReference type="SAM" id="Phobius"/>
    </source>
</evidence>
<feature type="transmembrane region" description="Helical" evidence="11">
    <location>
        <begin position="16"/>
        <end position="39"/>
    </location>
</feature>
<keyword evidence="7" id="KW-0808">Transferase</keyword>
<evidence type="ECO:0000313" key="12">
    <source>
        <dbReference type="EMBL" id="KAF6027467.1"/>
    </source>
</evidence>
<dbReference type="Pfam" id="PF13506">
    <property type="entry name" value="Glyco_transf_21"/>
    <property type="match status" value="1"/>
</dbReference>
<evidence type="ECO:0000256" key="6">
    <source>
        <dbReference type="ARBA" id="ARBA00022676"/>
    </source>
</evidence>
<keyword evidence="13" id="KW-1185">Reference proteome</keyword>
<evidence type="ECO:0000256" key="9">
    <source>
        <dbReference type="ARBA" id="ARBA00022989"/>
    </source>
</evidence>
<dbReference type="InterPro" id="IPR025993">
    <property type="entry name" value="Ceramide_glucosylTrfase"/>
</dbReference>
<keyword evidence="10 11" id="KW-0472">Membrane</keyword>
<dbReference type="GO" id="GO:0008120">
    <property type="term" value="F:ceramide glucosyltransferase activity"/>
    <property type="evidence" value="ECO:0007669"/>
    <property type="project" value="UniProtKB-EC"/>
</dbReference>
<dbReference type="PANTHER" id="PTHR12726:SF0">
    <property type="entry name" value="CERAMIDE GLUCOSYLTRANSFERASE"/>
    <property type="match status" value="1"/>
</dbReference>
<evidence type="ECO:0000256" key="8">
    <source>
        <dbReference type="ARBA" id="ARBA00022692"/>
    </source>
</evidence>
<evidence type="ECO:0000256" key="7">
    <source>
        <dbReference type="ARBA" id="ARBA00022679"/>
    </source>
</evidence>
<dbReference type="EMBL" id="VXIV02002088">
    <property type="protein sequence ID" value="KAF6027467.1"/>
    <property type="molecule type" value="Genomic_DNA"/>
</dbReference>
<dbReference type="UniPathway" id="UPA00222"/>
<dbReference type="InterPro" id="IPR029044">
    <property type="entry name" value="Nucleotide-diphossugar_trans"/>
</dbReference>
<comment type="subcellular location">
    <subcellularLocation>
        <location evidence="1">Membrane</location>
        <topology evidence="1">Multi-pass membrane protein</topology>
    </subcellularLocation>
</comment>
<sequence>MASFSYSFYSIDWCSLLSWICLLVWLTILGFYLISLIYGKMHLHKAVQREDEEKCVILPGVTIAKPLSDLSDPNLVDNLASFFTLNYPTYEIIFCIQDEAAHELINVVNGLIAKYPDVDAKVYTGAKEAGVNPKVNNMLNAYESAQYPLFLISDAGIRMNEDTLMDMVQHLTDKVGLVHQLPRMMDGISGSPGSWRRYGLLEHTPGSTCPLTPAG</sequence>
<keyword evidence="6" id="KW-0328">Glycosyltransferase</keyword>
<evidence type="ECO:0000256" key="3">
    <source>
        <dbReference type="ARBA" id="ARBA00004991"/>
    </source>
</evidence>
<evidence type="ECO:0000256" key="2">
    <source>
        <dbReference type="ARBA" id="ARBA00004760"/>
    </source>
</evidence>
<organism evidence="12 13">
    <name type="scientific">Bugula neritina</name>
    <name type="common">Brown bryozoan</name>
    <name type="synonym">Sertularia neritina</name>
    <dbReference type="NCBI Taxonomy" id="10212"/>
    <lineage>
        <taxon>Eukaryota</taxon>
        <taxon>Metazoa</taxon>
        <taxon>Spiralia</taxon>
        <taxon>Lophotrochozoa</taxon>
        <taxon>Bryozoa</taxon>
        <taxon>Gymnolaemata</taxon>
        <taxon>Cheilostomatida</taxon>
        <taxon>Flustrina</taxon>
        <taxon>Buguloidea</taxon>
        <taxon>Bugulidae</taxon>
        <taxon>Bugula</taxon>
    </lineage>
</organism>
<accession>A0A7J7JN47</accession>
<comment type="similarity">
    <text evidence="4">Belongs to the glycosyltransferase 2 family.</text>
</comment>